<protein>
    <submittedName>
        <fullName evidence="1">Uncharacterized protein</fullName>
    </submittedName>
</protein>
<sequence length="250" mass="28304">MLDSALNKAAGISRVGGQKGKANIRRTFNTYQKLIEHMNDEQDTTSDTYLVDEAICNCFKESLIGLLGPGSHAEEEDKEYALHTWFLLQACKADRNVEAHCSSVPTSQLIQAIQETTVDETSLHPEQLEALKLLVSKIHDHEGGEFRACLDQQGHREPIDFFAKFLKEAVSVKSKGLSCFSYTDAHFTRCKQECDLEVEPIIHECSNNFKREFPDDTYRQLFEKLEGAANRYVVAKAFQEELSKLNEPIV</sequence>
<dbReference type="AlphaFoldDB" id="A0AAE0GTA4"/>
<name>A0AAE0GTA4_9CHLO</name>
<keyword evidence="2" id="KW-1185">Reference proteome</keyword>
<reference evidence="1 2" key="1">
    <citation type="journal article" date="2015" name="Genome Biol. Evol.">
        <title>Comparative Genomics of a Bacterivorous Green Alga Reveals Evolutionary Causalities and Consequences of Phago-Mixotrophic Mode of Nutrition.</title>
        <authorList>
            <person name="Burns J.A."/>
            <person name="Paasch A."/>
            <person name="Narechania A."/>
            <person name="Kim E."/>
        </authorList>
    </citation>
    <scope>NUCLEOTIDE SEQUENCE [LARGE SCALE GENOMIC DNA]</scope>
    <source>
        <strain evidence="1 2">PLY_AMNH</strain>
    </source>
</reference>
<accession>A0AAE0GTA4</accession>
<organism evidence="1 2">
    <name type="scientific">Cymbomonas tetramitiformis</name>
    <dbReference type="NCBI Taxonomy" id="36881"/>
    <lineage>
        <taxon>Eukaryota</taxon>
        <taxon>Viridiplantae</taxon>
        <taxon>Chlorophyta</taxon>
        <taxon>Pyramimonadophyceae</taxon>
        <taxon>Pyramimonadales</taxon>
        <taxon>Pyramimonadaceae</taxon>
        <taxon>Cymbomonas</taxon>
    </lineage>
</organism>
<comment type="caution">
    <text evidence="1">The sequence shown here is derived from an EMBL/GenBank/DDBJ whole genome shotgun (WGS) entry which is preliminary data.</text>
</comment>
<dbReference type="Proteomes" id="UP001190700">
    <property type="component" value="Unassembled WGS sequence"/>
</dbReference>
<evidence type="ECO:0000313" key="2">
    <source>
        <dbReference type="Proteomes" id="UP001190700"/>
    </source>
</evidence>
<gene>
    <name evidence="1" type="ORF">CYMTET_9205</name>
</gene>
<evidence type="ECO:0000313" key="1">
    <source>
        <dbReference type="EMBL" id="KAK3283086.1"/>
    </source>
</evidence>
<dbReference type="EMBL" id="LGRX02003040">
    <property type="protein sequence ID" value="KAK3283086.1"/>
    <property type="molecule type" value="Genomic_DNA"/>
</dbReference>
<proteinExistence type="predicted"/>